<feature type="transmembrane region" description="Helical" evidence="5">
    <location>
        <begin position="49"/>
        <end position="72"/>
    </location>
</feature>
<name>A0A6L6Q440_9BURK</name>
<keyword evidence="4 5" id="KW-0472">Membrane</keyword>
<dbReference type="Proteomes" id="UP000484015">
    <property type="component" value="Unassembled WGS sequence"/>
</dbReference>
<comment type="function">
    <text evidence="5">Plays a role in cell envelope biogenesis, maintenance of cell envelope integrity and membrane homeostasis.</text>
</comment>
<comment type="caution">
    <text evidence="6">The sequence shown here is derived from an EMBL/GenBank/DDBJ whole genome shotgun (WGS) entry which is preliminary data.</text>
</comment>
<feature type="transmembrane region" description="Helical" evidence="5">
    <location>
        <begin position="110"/>
        <end position="126"/>
    </location>
</feature>
<evidence type="ECO:0000256" key="5">
    <source>
        <dbReference type="HAMAP-Rule" id="MF_00189"/>
    </source>
</evidence>
<evidence type="ECO:0000313" key="6">
    <source>
        <dbReference type="EMBL" id="MTW04244.1"/>
    </source>
</evidence>
<comment type="similarity">
    <text evidence="5">Belongs to the YciB family.</text>
</comment>
<evidence type="ECO:0000256" key="4">
    <source>
        <dbReference type="ARBA" id="ARBA00023136"/>
    </source>
</evidence>
<dbReference type="HAMAP" id="MF_00189">
    <property type="entry name" value="YciB"/>
    <property type="match status" value="1"/>
</dbReference>
<reference evidence="6 7" key="1">
    <citation type="submission" date="2019-11" db="EMBL/GenBank/DDBJ databases">
        <title>Type strains purchased from KCTC, JCM and DSMZ.</title>
        <authorList>
            <person name="Lu H."/>
        </authorList>
    </citation>
    <scope>NUCLEOTIDE SEQUENCE [LARGE SCALE GENOMIC DNA]</scope>
    <source>
        <strain evidence="6 7">KCTC 42409</strain>
    </source>
</reference>
<protein>
    <recommendedName>
        <fullName evidence="5">Inner membrane-spanning protein YciB</fullName>
    </recommendedName>
</protein>
<evidence type="ECO:0000256" key="2">
    <source>
        <dbReference type="ARBA" id="ARBA00022692"/>
    </source>
</evidence>
<dbReference type="Pfam" id="PF04279">
    <property type="entry name" value="IspA"/>
    <property type="match status" value="1"/>
</dbReference>
<dbReference type="OrthoDB" id="9788219at2"/>
<organism evidence="6 7">
    <name type="scientific">Pseudoduganella ginsengisoli</name>
    <dbReference type="NCBI Taxonomy" id="1462440"/>
    <lineage>
        <taxon>Bacteria</taxon>
        <taxon>Pseudomonadati</taxon>
        <taxon>Pseudomonadota</taxon>
        <taxon>Betaproteobacteria</taxon>
        <taxon>Burkholderiales</taxon>
        <taxon>Oxalobacteraceae</taxon>
        <taxon>Telluria group</taxon>
        <taxon>Pseudoduganella</taxon>
    </lineage>
</organism>
<sequence length="211" mass="23737">MKKILFDFFPLLVFFGCYKFGGLHADATAAWVNAHLSGVMAGGTATAEQAPMVVATIAGMLANAGQIVYLLVLGRKVDFMLWLSLFFFVVFGGLTIYFHDEVFIKWKPTLIYWCFGIGLLGARYLFNRNAIRQTMGTQLELPDDVWERLNWMWTAFFIALGLVNLFVAFVLFKGDTPAWVSFKAFGATALTLVFIVGQTFYLAKYIKDEEA</sequence>
<comment type="subcellular location">
    <subcellularLocation>
        <location evidence="5">Cell inner membrane</location>
        <topology evidence="5">Multi-pass membrane protein</topology>
    </subcellularLocation>
</comment>
<dbReference type="PANTHER" id="PTHR36917">
    <property type="entry name" value="INTRACELLULAR SEPTATION PROTEIN A-RELATED"/>
    <property type="match status" value="1"/>
</dbReference>
<dbReference type="EMBL" id="WNLA01000014">
    <property type="protein sequence ID" value="MTW04244.1"/>
    <property type="molecule type" value="Genomic_DNA"/>
</dbReference>
<evidence type="ECO:0000313" key="7">
    <source>
        <dbReference type="Proteomes" id="UP000484015"/>
    </source>
</evidence>
<evidence type="ECO:0000256" key="1">
    <source>
        <dbReference type="ARBA" id="ARBA00022475"/>
    </source>
</evidence>
<keyword evidence="7" id="KW-1185">Reference proteome</keyword>
<dbReference type="NCBIfam" id="NF001325">
    <property type="entry name" value="PRK00259.1-3"/>
    <property type="match status" value="1"/>
</dbReference>
<dbReference type="InterPro" id="IPR006008">
    <property type="entry name" value="YciB"/>
</dbReference>
<feature type="transmembrane region" description="Helical" evidence="5">
    <location>
        <begin position="151"/>
        <end position="172"/>
    </location>
</feature>
<feature type="transmembrane region" description="Helical" evidence="5">
    <location>
        <begin position="184"/>
        <end position="203"/>
    </location>
</feature>
<dbReference type="GO" id="GO:0005886">
    <property type="term" value="C:plasma membrane"/>
    <property type="evidence" value="ECO:0007669"/>
    <property type="project" value="UniProtKB-SubCell"/>
</dbReference>
<dbReference type="PANTHER" id="PTHR36917:SF1">
    <property type="entry name" value="INNER MEMBRANE-SPANNING PROTEIN YCIB"/>
    <property type="match status" value="1"/>
</dbReference>
<accession>A0A6L6Q440</accession>
<evidence type="ECO:0000256" key="3">
    <source>
        <dbReference type="ARBA" id="ARBA00022989"/>
    </source>
</evidence>
<proteinExistence type="inferred from homology"/>
<dbReference type="RefSeq" id="WP_155440601.1">
    <property type="nucleotide sequence ID" value="NZ_WNLA01000014.1"/>
</dbReference>
<keyword evidence="3 5" id="KW-1133">Transmembrane helix</keyword>
<gene>
    <name evidence="5" type="primary">yciB</name>
    <name evidence="6" type="ORF">GM668_19365</name>
</gene>
<keyword evidence="5" id="KW-0997">Cell inner membrane</keyword>
<keyword evidence="1 5" id="KW-1003">Cell membrane</keyword>
<feature type="transmembrane region" description="Helical" evidence="5">
    <location>
        <begin position="79"/>
        <end position="98"/>
    </location>
</feature>
<dbReference type="AlphaFoldDB" id="A0A6L6Q440"/>
<keyword evidence="2 5" id="KW-0812">Transmembrane</keyword>